<keyword evidence="6" id="KW-0732">Signal</keyword>
<feature type="chain" id="PRO_5013984959" description="Hydrophobin" evidence="6">
    <location>
        <begin position="20"/>
        <end position="104"/>
    </location>
</feature>
<dbReference type="InterPro" id="IPR001338">
    <property type="entry name" value="Class_I_Hydrophobin"/>
</dbReference>
<keyword evidence="5 6" id="KW-1015">Disulfide bond</keyword>
<dbReference type="OMA" id="CCDSVEK"/>
<evidence type="ECO:0000256" key="3">
    <source>
        <dbReference type="ARBA" id="ARBA00022512"/>
    </source>
</evidence>
<dbReference type="OrthoDB" id="4225815at2759"/>
<comment type="similarity">
    <text evidence="2 6">Belongs to the fungal hydrophobin family.</text>
</comment>
<dbReference type="Pfam" id="PF01185">
    <property type="entry name" value="Hydrophobin"/>
    <property type="match status" value="1"/>
</dbReference>
<proteinExistence type="inferred from homology"/>
<comment type="caution">
    <text evidence="7">The sequence shown here is derived from an EMBL/GenBank/DDBJ whole genome shotgun (WGS) entry which is preliminary data.</text>
</comment>
<keyword evidence="3 6" id="KW-0134">Cell wall</keyword>
<dbReference type="GO" id="GO:0009277">
    <property type="term" value="C:fungal-type cell wall"/>
    <property type="evidence" value="ECO:0007669"/>
    <property type="project" value="InterPro"/>
</dbReference>
<reference evidence="7" key="1">
    <citation type="submission" date="2014-01" db="EMBL/GenBank/DDBJ databases">
        <title>The genome of the white-rot fungus Pycnoporus cinnabarinus: a basidiomycete model with a versatile arsenal for lignocellulosic biomass breakdown.</title>
        <authorList>
            <person name="Levasseur A."/>
            <person name="Lomascolo A."/>
            <person name="Ruiz-Duenas F.J."/>
            <person name="Uzan E."/>
            <person name="Piumi F."/>
            <person name="Kues U."/>
            <person name="Ram A.F.J."/>
            <person name="Murat C."/>
            <person name="Haon M."/>
            <person name="Benoit I."/>
            <person name="Arfi Y."/>
            <person name="Chevret D."/>
            <person name="Drula E."/>
            <person name="Kwon M.J."/>
            <person name="Gouret P."/>
            <person name="Lesage-Meessen L."/>
            <person name="Lombard V."/>
            <person name="Mariette J."/>
            <person name="Noirot C."/>
            <person name="Park J."/>
            <person name="Patyshakuliyeva A."/>
            <person name="Wieneger R.A.B."/>
            <person name="Wosten H.A.B."/>
            <person name="Martin F."/>
            <person name="Coutinho P.M."/>
            <person name="de Vries R."/>
            <person name="Martinez A.T."/>
            <person name="Klopp C."/>
            <person name="Pontarotti P."/>
            <person name="Henrissat B."/>
            <person name="Record E."/>
        </authorList>
    </citation>
    <scope>NUCLEOTIDE SEQUENCE [LARGE SCALE GENOMIC DNA]</scope>
    <source>
        <strain evidence="7">BRFM137</strain>
    </source>
</reference>
<organism evidence="7 8">
    <name type="scientific">Pycnoporus cinnabarinus</name>
    <name type="common">Cinnabar-red polypore</name>
    <name type="synonym">Trametes cinnabarina</name>
    <dbReference type="NCBI Taxonomy" id="5643"/>
    <lineage>
        <taxon>Eukaryota</taxon>
        <taxon>Fungi</taxon>
        <taxon>Dikarya</taxon>
        <taxon>Basidiomycota</taxon>
        <taxon>Agaricomycotina</taxon>
        <taxon>Agaricomycetes</taxon>
        <taxon>Polyporales</taxon>
        <taxon>Polyporaceae</taxon>
        <taxon>Trametes</taxon>
    </lineage>
</organism>
<evidence type="ECO:0000256" key="4">
    <source>
        <dbReference type="ARBA" id="ARBA00022525"/>
    </source>
</evidence>
<evidence type="ECO:0000256" key="1">
    <source>
        <dbReference type="ARBA" id="ARBA00004191"/>
    </source>
</evidence>
<dbReference type="EMBL" id="CCBP010000052">
    <property type="protein sequence ID" value="CDO69715.1"/>
    <property type="molecule type" value="Genomic_DNA"/>
</dbReference>
<evidence type="ECO:0000313" key="7">
    <source>
        <dbReference type="EMBL" id="CDO69715.1"/>
    </source>
</evidence>
<dbReference type="AlphaFoldDB" id="A0A060S5T3"/>
<evidence type="ECO:0000256" key="5">
    <source>
        <dbReference type="ARBA" id="ARBA00023157"/>
    </source>
</evidence>
<dbReference type="GO" id="GO:0005199">
    <property type="term" value="F:structural constituent of cell wall"/>
    <property type="evidence" value="ECO:0007669"/>
    <property type="project" value="InterPro"/>
</dbReference>
<protein>
    <recommendedName>
        <fullName evidence="6">Hydrophobin</fullName>
    </recommendedName>
</protein>
<accession>A0A060S5T3</accession>
<dbReference type="CDD" id="cd23507">
    <property type="entry name" value="hydrophobin_I"/>
    <property type="match status" value="1"/>
</dbReference>
<gene>
    <name evidence="7" type="ORF">BN946_scf184851.g103</name>
</gene>
<comment type="subcellular location">
    <subcellularLocation>
        <location evidence="1 6">Secreted</location>
        <location evidence="1 6">Cell wall</location>
    </subcellularLocation>
</comment>
<name>A0A060S5T3_PYCCI</name>
<dbReference type="HOGENOM" id="CLU_105134_2_0_1"/>
<dbReference type="SMART" id="SM00075">
    <property type="entry name" value="HYDRO"/>
    <property type="match status" value="1"/>
</dbReference>
<evidence type="ECO:0000256" key="6">
    <source>
        <dbReference type="RuleBase" id="RU365009"/>
    </source>
</evidence>
<evidence type="ECO:0000313" key="8">
    <source>
        <dbReference type="Proteomes" id="UP000029665"/>
    </source>
</evidence>
<sequence length="104" mass="10269">MLARFTAVAALVLPLLVVAQDCATGPVQCCNELATADSPAGAAALLSLVDVVVQDVTAQVGLGCTAVNVIGVTSGNSCDAHPVCCETNDILSGVSVGCIPVELS</sequence>
<keyword evidence="8" id="KW-1185">Reference proteome</keyword>
<dbReference type="Proteomes" id="UP000029665">
    <property type="component" value="Unassembled WGS sequence"/>
</dbReference>
<keyword evidence="4 6" id="KW-0964">Secreted</keyword>
<evidence type="ECO:0000256" key="2">
    <source>
        <dbReference type="ARBA" id="ARBA00010446"/>
    </source>
</evidence>
<dbReference type="STRING" id="5643.A0A060S5T3"/>
<feature type="signal peptide" evidence="6">
    <location>
        <begin position="1"/>
        <end position="19"/>
    </location>
</feature>